<dbReference type="Gene3D" id="2.130.10.10">
    <property type="entry name" value="YVTN repeat-like/Quinoprotein amine dehydrogenase"/>
    <property type="match status" value="1"/>
</dbReference>
<dbReference type="PANTHER" id="PTHR43991:SF12">
    <property type="entry name" value="WD REPEAT PROTEIN (AFU_ORTHOLOGUE AFUA_8G05640)"/>
    <property type="match status" value="1"/>
</dbReference>
<dbReference type="Proteomes" id="UP001305779">
    <property type="component" value="Unassembled WGS sequence"/>
</dbReference>
<comment type="caution">
    <text evidence="4">The sequence shown here is derived from an EMBL/GenBank/DDBJ whole genome shotgun (WGS) entry which is preliminary data.</text>
</comment>
<dbReference type="InterPro" id="IPR036322">
    <property type="entry name" value="WD40_repeat_dom_sf"/>
</dbReference>
<dbReference type="PANTHER" id="PTHR43991">
    <property type="entry name" value="WD REPEAT PROTEIN (AFU_ORTHOLOGUE AFUA_8G05640)-RELATED"/>
    <property type="match status" value="1"/>
</dbReference>
<sequence length="472" mass="51914">MDPHFDEDALAVDDPRRDYDFADFMDSWRLRSIKDRRLPPFELGQQTSVRIGRPTRPVSKHDLASGVDIQGIRWEVIGPLRGRATKARNILHHSPASMTTEARDAKRQRRQGKHYQFRSFNPAHKAKVSHYQLRNVLGATSRNEVFYATGSQVKRTSLACPDLEQTVMDLSKPQSSNAGFRVTCLSASPRHTMQNQGILVAGGFFGEYALCNVDSADNGAVSEGFVTHAYNGLVTHIHTYANRRSGLPQAAFCSNDRMLRLMDVPSLRFTDEFAYEHAINCASTSPDGRLRVLVGDSQETLITNAETGQTLVTLREHNDHGFACDWSPDGIHIATAAQDGGVLIWDARNWSKPCKSWASSTSCARSVQWTDSGTLVVAENDDIVRVYDGAKGEQYQEINFFGSIAGVALVDGGEELVVANADKTVGGLLSFEMTPQGFGESGAHGRQVEEIRGWGSVRGVEATSRIVADIVV</sequence>
<keyword evidence="2" id="KW-0677">Repeat</keyword>
<dbReference type="InterPro" id="IPR001680">
    <property type="entry name" value="WD40_rpt"/>
</dbReference>
<keyword evidence="5" id="KW-1185">Reference proteome</keyword>
<dbReference type="PROSITE" id="PS00678">
    <property type="entry name" value="WD_REPEATS_1"/>
    <property type="match status" value="1"/>
</dbReference>
<evidence type="ECO:0000313" key="5">
    <source>
        <dbReference type="Proteomes" id="UP001305779"/>
    </source>
</evidence>
<reference evidence="4 5" key="1">
    <citation type="journal article" date="2023" name="G3 (Bethesda)">
        <title>A chromosome-level genome assembly of Zasmidium syzygii isolated from banana leaves.</title>
        <authorList>
            <person name="van Westerhoven A.C."/>
            <person name="Mehrabi R."/>
            <person name="Talebi R."/>
            <person name="Steentjes M.B.F."/>
            <person name="Corcolon B."/>
            <person name="Chong P.A."/>
            <person name="Kema G.H.J."/>
            <person name="Seidl M.F."/>
        </authorList>
    </citation>
    <scope>NUCLEOTIDE SEQUENCE [LARGE SCALE GENOMIC DNA]</scope>
    <source>
        <strain evidence="4 5">P124</strain>
    </source>
</reference>
<evidence type="ECO:0000256" key="1">
    <source>
        <dbReference type="ARBA" id="ARBA00022574"/>
    </source>
</evidence>
<dbReference type="InterPro" id="IPR019775">
    <property type="entry name" value="WD40_repeat_CS"/>
</dbReference>
<dbReference type="EMBL" id="JAXOVC010000007">
    <property type="protein sequence ID" value="KAK4499279.1"/>
    <property type="molecule type" value="Genomic_DNA"/>
</dbReference>
<dbReference type="PROSITE" id="PS50082">
    <property type="entry name" value="WD_REPEATS_2"/>
    <property type="match status" value="1"/>
</dbReference>
<evidence type="ECO:0000313" key="4">
    <source>
        <dbReference type="EMBL" id="KAK4499279.1"/>
    </source>
</evidence>
<keyword evidence="1 3" id="KW-0853">WD repeat</keyword>
<organism evidence="4 5">
    <name type="scientific">Zasmidium cellare</name>
    <name type="common">Wine cellar mold</name>
    <name type="synonym">Racodium cellare</name>
    <dbReference type="NCBI Taxonomy" id="395010"/>
    <lineage>
        <taxon>Eukaryota</taxon>
        <taxon>Fungi</taxon>
        <taxon>Dikarya</taxon>
        <taxon>Ascomycota</taxon>
        <taxon>Pezizomycotina</taxon>
        <taxon>Dothideomycetes</taxon>
        <taxon>Dothideomycetidae</taxon>
        <taxon>Mycosphaerellales</taxon>
        <taxon>Mycosphaerellaceae</taxon>
        <taxon>Zasmidium</taxon>
    </lineage>
</organism>
<gene>
    <name evidence="4" type="ORF">PRZ48_009792</name>
</gene>
<accession>A0ABR0ECP8</accession>
<proteinExistence type="predicted"/>
<evidence type="ECO:0000256" key="3">
    <source>
        <dbReference type="PROSITE-ProRule" id="PRU00221"/>
    </source>
</evidence>
<protein>
    <recommendedName>
        <fullName evidence="6">WD40 repeat-like protein</fullName>
    </recommendedName>
</protein>
<dbReference type="SUPFAM" id="SSF50978">
    <property type="entry name" value="WD40 repeat-like"/>
    <property type="match status" value="1"/>
</dbReference>
<dbReference type="Pfam" id="PF00400">
    <property type="entry name" value="WD40"/>
    <property type="match status" value="1"/>
</dbReference>
<dbReference type="InterPro" id="IPR015943">
    <property type="entry name" value="WD40/YVTN_repeat-like_dom_sf"/>
</dbReference>
<evidence type="ECO:0000256" key="2">
    <source>
        <dbReference type="ARBA" id="ARBA00022737"/>
    </source>
</evidence>
<dbReference type="SMART" id="SM00320">
    <property type="entry name" value="WD40"/>
    <property type="match status" value="2"/>
</dbReference>
<dbReference type="PROSITE" id="PS50294">
    <property type="entry name" value="WD_REPEATS_REGION"/>
    <property type="match status" value="1"/>
</dbReference>
<feature type="repeat" description="WD" evidence="3">
    <location>
        <begin position="314"/>
        <end position="349"/>
    </location>
</feature>
<evidence type="ECO:0008006" key="6">
    <source>
        <dbReference type="Google" id="ProtNLM"/>
    </source>
</evidence>
<name>A0ABR0ECP8_ZASCE</name>